<sequence>LKPHGQDSSKEQVVIAPFFETDAKLLGHLQDQTSTTDLLKTIFTLRTADGEKKYPLDTIRPKLFSQFMEMAGELDEDGWFQDVPFSLCHLDLEPRNILIDATHDKQRPIITGILDWDSAVLAPSFMSCKPPQWIWDWQDDEDEDEQTANDVPPTKECIKLKIAFEMAAGWDYMLYAYSPVYRLARRLVRFAIDGIRSAEDIDEAEKILEEWNQTRSSS</sequence>
<name>A0A2T2P7J8_CORCC</name>
<dbReference type="InterPro" id="IPR011009">
    <property type="entry name" value="Kinase-like_dom_sf"/>
</dbReference>
<dbReference type="Pfam" id="PF01636">
    <property type="entry name" value="APH"/>
    <property type="match status" value="1"/>
</dbReference>
<proteinExistence type="predicted"/>
<evidence type="ECO:0000313" key="2">
    <source>
        <dbReference type="EMBL" id="PSN73635.1"/>
    </source>
</evidence>
<dbReference type="Gene3D" id="3.90.1200.10">
    <property type="match status" value="1"/>
</dbReference>
<dbReference type="AlphaFoldDB" id="A0A2T2P7J8"/>
<dbReference type="InterPro" id="IPR051678">
    <property type="entry name" value="AGP_Transferase"/>
</dbReference>
<evidence type="ECO:0000259" key="1">
    <source>
        <dbReference type="Pfam" id="PF01636"/>
    </source>
</evidence>
<evidence type="ECO:0000313" key="3">
    <source>
        <dbReference type="Proteomes" id="UP000240883"/>
    </source>
</evidence>
<keyword evidence="3" id="KW-1185">Reference proteome</keyword>
<dbReference type="PANTHER" id="PTHR21310:SF56">
    <property type="entry name" value="AMINOGLYCOSIDE PHOSPHOTRANSFERASE DOMAIN-CONTAINING PROTEIN"/>
    <property type="match status" value="1"/>
</dbReference>
<feature type="non-terminal residue" evidence="2">
    <location>
        <position position="1"/>
    </location>
</feature>
<dbReference type="InterPro" id="IPR002575">
    <property type="entry name" value="Aminoglycoside_PTrfase"/>
</dbReference>
<dbReference type="PANTHER" id="PTHR21310">
    <property type="entry name" value="AMINOGLYCOSIDE PHOSPHOTRANSFERASE-RELATED-RELATED"/>
    <property type="match status" value="1"/>
</dbReference>
<accession>A0A2T2P7J8</accession>
<gene>
    <name evidence="2" type="ORF">BS50DRAFT_467362</name>
</gene>
<dbReference type="SUPFAM" id="SSF56112">
    <property type="entry name" value="Protein kinase-like (PK-like)"/>
    <property type="match status" value="1"/>
</dbReference>
<dbReference type="OrthoDB" id="10003767at2759"/>
<dbReference type="Proteomes" id="UP000240883">
    <property type="component" value="Unassembled WGS sequence"/>
</dbReference>
<organism evidence="2 3">
    <name type="scientific">Corynespora cassiicola Philippines</name>
    <dbReference type="NCBI Taxonomy" id="1448308"/>
    <lineage>
        <taxon>Eukaryota</taxon>
        <taxon>Fungi</taxon>
        <taxon>Dikarya</taxon>
        <taxon>Ascomycota</taxon>
        <taxon>Pezizomycotina</taxon>
        <taxon>Dothideomycetes</taxon>
        <taxon>Pleosporomycetidae</taxon>
        <taxon>Pleosporales</taxon>
        <taxon>Corynesporascaceae</taxon>
        <taxon>Corynespora</taxon>
    </lineage>
</organism>
<reference evidence="2 3" key="1">
    <citation type="journal article" date="2018" name="Front. Microbiol.">
        <title>Genome-Wide Analysis of Corynespora cassiicola Leaf Fall Disease Putative Effectors.</title>
        <authorList>
            <person name="Lopez D."/>
            <person name="Ribeiro S."/>
            <person name="Label P."/>
            <person name="Fumanal B."/>
            <person name="Venisse J.S."/>
            <person name="Kohler A."/>
            <person name="de Oliveira R.R."/>
            <person name="Labutti K."/>
            <person name="Lipzen A."/>
            <person name="Lail K."/>
            <person name="Bauer D."/>
            <person name="Ohm R.A."/>
            <person name="Barry K.W."/>
            <person name="Spatafora J."/>
            <person name="Grigoriev I.V."/>
            <person name="Martin F.M."/>
            <person name="Pujade-Renaud V."/>
        </authorList>
    </citation>
    <scope>NUCLEOTIDE SEQUENCE [LARGE SCALE GENOMIC DNA]</scope>
    <source>
        <strain evidence="2 3">Philippines</strain>
    </source>
</reference>
<dbReference type="EMBL" id="KZ678129">
    <property type="protein sequence ID" value="PSN73635.1"/>
    <property type="molecule type" value="Genomic_DNA"/>
</dbReference>
<protein>
    <recommendedName>
        <fullName evidence="1">Aminoglycoside phosphotransferase domain-containing protein</fullName>
    </recommendedName>
</protein>
<feature type="non-terminal residue" evidence="2">
    <location>
        <position position="218"/>
    </location>
</feature>
<feature type="domain" description="Aminoglycoside phosphotransferase" evidence="1">
    <location>
        <begin position="76"/>
        <end position="123"/>
    </location>
</feature>